<evidence type="ECO:0000313" key="3">
    <source>
        <dbReference type="EMBL" id="KAA1415436.1"/>
    </source>
</evidence>
<dbReference type="Proteomes" id="UP000325003">
    <property type="component" value="Unassembled WGS sequence"/>
</dbReference>
<reference evidence="3 4" key="2">
    <citation type="submission" date="2019-09" db="EMBL/GenBank/DDBJ databases">
        <authorList>
            <person name="Jin C."/>
        </authorList>
    </citation>
    <scope>NUCLEOTIDE SEQUENCE [LARGE SCALE GENOMIC DNA]</scope>
    <source>
        <strain evidence="3 4">BN130099</strain>
    </source>
</reference>
<dbReference type="EMBL" id="VUJV01000009">
    <property type="protein sequence ID" value="KAA1415436.1"/>
    <property type="molecule type" value="Genomic_DNA"/>
</dbReference>
<dbReference type="PANTHER" id="PTHR11699">
    <property type="entry name" value="ALDEHYDE DEHYDROGENASE-RELATED"/>
    <property type="match status" value="1"/>
</dbReference>
<evidence type="ECO:0000259" key="2">
    <source>
        <dbReference type="Pfam" id="PF00171"/>
    </source>
</evidence>
<proteinExistence type="predicted"/>
<protein>
    <submittedName>
        <fullName evidence="3">Aldehyde dehydrogenase family protein</fullName>
    </submittedName>
</protein>
<dbReference type="Gene3D" id="3.40.605.10">
    <property type="entry name" value="Aldehyde Dehydrogenase, Chain A, domain 1"/>
    <property type="match status" value="1"/>
</dbReference>
<dbReference type="InterPro" id="IPR016163">
    <property type="entry name" value="Ald_DH_C"/>
</dbReference>
<dbReference type="InterPro" id="IPR016161">
    <property type="entry name" value="Ald_DH/histidinol_DH"/>
</dbReference>
<dbReference type="Pfam" id="PF00171">
    <property type="entry name" value="Aldedh"/>
    <property type="match status" value="1"/>
</dbReference>
<keyword evidence="1" id="KW-0560">Oxidoreductase</keyword>
<feature type="domain" description="Aldehyde dehydrogenase" evidence="2">
    <location>
        <begin position="7"/>
        <end position="430"/>
    </location>
</feature>
<dbReference type="GO" id="GO:0016620">
    <property type="term" value="F:oxidoreductase activity, acting on the aldehyde or oxo group of donors, NAD or NADP as acceptor"/>
    <property type="evidence" value="ECO:0007669"/>
    <property type="project" value="InterPro"/>
</dbReference>
<sequence length="498" mass="53027">MTVTTLSETERATRLVDRARRAQEAWGEATPKERAQALRTLPDLVLARLDEIVTVIHEENGKPRVEASAHEAAPAVALARHHVDKAPKVLGASRIRTPNLPHRKVVRHHRPYGVVVAIAPWNFPFLIPFSQVLPALLAGNAVVLKPSELTPRVARLLVEIVHQTGIDPDLLQLAEGDGATGAALVDAHPDKVLFTGSVATGRRVMAAAAQFPVPVGLELGGIDALVVLEDADLDFAAEAASWGATFNGGQACCSVERLIVARSIHDELVEKIRATMAEIPLADLGPAIDGRQLSTWGRHIEEAQSIGAQVSCGGHPLPGDRFAPTLVTDPHVLEASVWSDETFGPVVAAVPFDSEAEAVALHNDTRYGLTASVLSADTRRAAALAGRLNAGAVAVNEVAAILYSSPEVPWGGVGDSGFGRSHGVDALLDASWVQVIDTPRGVRFGPHRPWWHPYDPALEDGMAALAAAYATRNPGRRTTALIRAGRRLLPLTRRGGSR</sequence>
<name>A0A5B1L4S1_9ACTN</name>
<evidence type="ECO:0000256" key="1">
    <source>
        <dbReference type="ARBA" id="ARBA00023002"/>
    </source>
</evidence>
<comment type="caution">
    <text evidence="3">The sequence shown here is derived from an EMBL/GenBank/DDBJ whole genome shotgun (WGS) entry which is preliminary data.</text>
</comment>
<reference evidence="3 4" key="1">
    <citation type="submission" date="2019-09" db="EMBL/GenBank/DDBJ databases">
        <title>Nocardioides panacisoli sp. nov., isolated from the soil of a ginseng field.</title>
        <authorList>
            <person name="Cho C."/>
        </authorList>
    </citation>
    <scope>NUCLEOTIDE SEQUENCE [LARGE SCALE GENOMIC DNA]</scope>
    <source>
        <strain evidence="3 4">BN130099</strain>
    </source>
</reference>
<keyword evidence="4" id="KW-1185">Reference proteome</keyword>
<dbReference type="InterPro" id="IPR015590">
    <property type="entry name" value="Aldehyde_DH_dom"/>
</dbReference>
<organism evidence="3 4">
    <name type="scientific">Nocardioides humilatus</name>
    <dbReference type="NCBI Taxonomy" id="2607660"/>
    <lineage>
        <taxon>Bacteria</taxon>
        <taxon>Bacillati</taxon>
        <taxon>Actinomycetota</taxon>
        <taxon>Actinomycetes</taxon>
        <taxon>Propionibacteriales</taxon>
        <taxon>Nocardioidaceae</taxon>
        <taxon>Nocardioides</taxon>
    </lineage>
</organism>
<gene>
    <name evidence="3" type="ORF">F0U44_20820</name>
</gene>
<dbReference type="AlphaFoldDB" id="A0A5B1L4S1"/>
<dbReference type="Gene3D" id="3.40.309.10">
    <property type="entry name" value="Aldehyde Dehydrogenase, Chain A, domain 2"/>
    <property type="match status" value="1"/>
</dbReference>
<evidence type="ECO:0000313" key="4">
    <source>
        <dbReference type="Proteomes" id="UP000325003"/>
    </source>
</evidence>
<dbReference type="RefSeq" id="WP_149730310.1">
    <property type="nucleotide sequence ID" value="NZ_VUJV01000009.1"/>
</dbReference>
<accession>A0A5B1L4S1</accession>
<dbReference type="SUPFAM" id="SSF53720">
    <property type="entry name" value="ALDH-like"/>
    <property type="match status" value="1"/>
</dbReference>
<dbReference type="InterPro" id="IPR016162">
    <property type="entry name" value="Ald_DH_N"/>
</dbReference>